<evidence type="ECO:0000256" key="1">
    <source>
        <dbReference type="ARBA" id="ARBA00012417"/>
    </source>
</evidence>
<reference evidence="7" key="1">
    <citation type="journal article" date="2019" name="Int. J. Syst. Evol. Microbiol.">
        <title>The Global Catalogue of Microorganisms (GCM) 10K type strain sequencing project: providing services to taxonomists for standard genome sequencing and annotation.</title>
        <authorList>
            <consortium name="The Broad Institute Genomics Platform"/>
            <consortium name="The Broad Institute Genome Sequencing Center for Infectious Disease"/>
            <person name="Wu L."/>
            <person name="Ma J."/>
        </authorList>
    </citation>
    <scope>NUCLEOTIDE SEQUENCE [LARGE SCALE GENOMIC DNA]</scope>
    <source>
        <strain evidence="7">JCM 18304</strain>
    </source>
</reference>
<dbReference type="InterPro" id="IPR002298">
    <property type="entry name" value="DNA_polymerase_A"/>
</dbReference>
<dbReference type="GO" id="GO:0004527">
    <property type="term" value="F:exonuclease activity"/>
    <property type="evidence" value="ECO:0007669"/>
    <property type="project" value="UniProtKB-KW"/>
</dbReference>
<feature type="compositionally biased region" description="Pro residues" evidence="4">
    <location>
        <begin position="22"/>
        <end position="31"/>
    </location>
</feature>
<feature type="compositionally biased region" description="Gly residues" evidence="4">
    <location>
        <begin position="11"/>
        <end position="21"/>
    </location>
</feature>
<evidence type="ECO:0000259" key="5">
    <source>
        <dbReference type="SMART" id="SM00482"/>
    </source>
</evidence>
<gene>
    <name evidence="6" type="ORF">GCM10023322_49290</name>
</gene>
<dbReference type="NCBIfam" id="NF011538">
    <property type="entry name" value="PRK14975.1-1"/>
    <property type="match status" value="1"/>
</dbReference>
<evidence type="ECO:0000313" key="6">
    <source>
        <dbReference type="EMBL" id="GAA5191588.1"/>
    </source>
</evidence>
<protein>
    <recommendedName>
        <fullName evidence="1">DNA-directed DNA polymerase</fullName>
        <ecNumber evidence="1">2.7.7.7</ecNumber>
    </recommendedName>
</protein>
<dbReference type="Pfam" id="PF00476">
    <property type="entry name" value="DNA_pol_A"/>
    <property type="match status" value="1"/>
</dbReference>
<sequence length="617" mass="64376">MLIAVVPDEAGVGGPRGALPGGPGPSHPPPADGAGSPAGPGPAGPDRSAPIGPAGAAWLRPLDDAGQPLGPARWSPDLAAAVREAPEARLLWASTAECYPRLLRAGVRVARCHDLELTEALLLGHAGRWGQPKALAAGWARLTGAPVPPDPPPRAATPPGDGQGTLFEASWPPPAAGGFDPMSALVEVYRDQQARLAAAGRDAPAVPDAGRRLRLLVAAESAGAVIAAEMGHDGLPWRVDVHRDLLIDLLGEPSPVGGPPRRLAELAARINEAFGDQRLHPESPAEVLRAFAREGIRLPSTRAWVLRGVDHPAVPLLLEFKELYRIWTAHGWSWCQQWVREGRFRPEYVPGGVVSGRWATRGGGALQIPKVVRRAVQADPGWTFVVADAGQLEPRILAAVSSDARMARAAGAGDMYAALATEAFGGDRARAKVALLGAMYGQTGGQAAPALAALRGSYPTALSYVEDAARVGETGGLVRSWLGRTCPPPSVGANAWGDPDAADPEGPRGEAPPDGPVSGAAARARGRFTRNFVIQATAAEWALALLALLRGSLSGSAAELVFFQHDEVVVHCPVADAPMVVAAVQAACERTRRLLFGDTPVRFPLDVSVVDCYAEAK</sequence>
<dbReference type="SMART" id="SM00482">
    <property type="entry name" value="POLAc"/>
    <property type="match status" value="1"/>
</dbReference>
<evidence type="ECO:0000313" key="7">
    <source>
        <dbReference type="Proteomes" id="UP001501570"/>
    </source>
</evidence>
<accession>A0ABP9S6T5</accession>
<keyword evidence="7" id="KW-1185">Reference proteome</keyword>
<name>A0ABP9S6T5_9ACTN</name>
<dbReference type="InterPro" id="IPR001098">
    <property type="entry name" value="DNA-dir_DNA_pol_A_palm_dom"/>
</dbReference>
<dbReference type="Gene3D" id="1.10.150.20">
    <property type="entry name" value="5' to 3' exonuclease, C-terminal subdomain"/>
    <property type="match status" value="1"/>
</dbReference>
<organism evidence="6 7">
    <name type="scientific">Rugosimonospora acidiphila</name>
    <dbReference type="NCBI Taxonomy" id="556531"/>
    <lineage>
        <taxon>Bacteria</taxon>
        <taxon>Bacillati</taxon>
        <taxon>Actinomycetota</taxon>
        <taxon>Actinomycetes</taxon>
        <taxon>Micromonosporales</taxon>
        <taxon>Micromonosporaceae</taxon>
        <taxon>Rugosimonospora</taxon>
    </lineage>
</organism>
<feature type="region of interest" description="Disordered" evidence="4">
    <location>
        <begin position="1"/>
        <end position="69"/>
    </location>
</feature>
<keyword evidence="6" id="KW-0378">Hydrolase</keyword>
<feature type="domain" description="DNA-directed DNA polymerase family A palm" evidence="5">
    <location>
        <begin position="369"/>
        <end position="576"/>
    </location>
</feature>
<keyword evidence="6" id="KW-0269">Exonuclease</keyword>
<dbReference type="EC" id="2.7.7.7" evidence="1"/>
<feature type="region of interest" description="Disordered" evidence="4">
    <location>
        <begin position="489"/>
        <end position="521"/>
    </location>
</feature>
<comment type="caution">
    <text evidence="6">The sequence shown here is derived from an EMBL/GenBank/DDBJ whole genome shotgun (WGS) entry which is preliminary data.</text>
</comment>
<evidence type="ECO:0000256" key="3">
    <source>
        <dbReference type="ARBA" id="ARBA00049244"/>
    </source>
</evidence>
<dbReference type="Proteomes" id="UP001501570">
    <property type="component" value="Unassembled WGS sequence"/>
</dbReference>
<dbReference type="Gene3D" id="3.30.70.370">
    <property type="match status" value="1"/>
</dbReference>
<dbReference type="PANTHER" id="PTHR10133:SF27">
    <property type="entry name" value="DNA POLYMERASE NU"/>
    <property type="match status" value="1"/>
</dbReference>
<dbReference type="InterPro" id="IPR043502">
    <property type="entry name" value="DNA/RNA_pol_sf"/>
</dbReference>
<dbReference type="CDD" id="cd06444">
    <property type="entry name" value="DNA_pol_A"/>
    <property type="match status" value="1"/>
</dbReference>
<evidence type="ECO:0000256" key="2">
    <source>
        <dbReference type="ARBA" id="ARBA00022705"/>
    </source>
</evidence>
<comment type="catalytic activity">
    <reaction evidence="3">
        <text>DNA(n) + a 2'-deoxyribonucleoside 5'-triphosphate = DNA(n+1) + diphosphate</text>
        <dbReference type="Rhea" id="RHEA:22508"/>
        <dbReference type="Rhea" id="RHEA-COMP:17339"/>
        <dbReference type="Rhea" id="RHEA-COMP:17340"/>
        <dbReference type="ChEBI" id="CHEBI:33019"/>
        <dbReference type="ChEBI" id="CHEBI:61560"/>
        <dbReference type="ChEBI" id="CHEBI:173112"/>
        <dbReference type="EC" id="2.7.7.7"/>
    </reaction>
</comment>
<keyword evidence="6" id="KW-0540">Nuclease</keyword>
<dbReference type="SUPFAM" id="SSF56672">
    <property type="entry name" value="DNA/RNA polymerases"/>
    <property type="match status" value="1"/>
</dbReference>
<evidence type="ECO:0000256" key="4">
    <source>
        <dbReference type="SAM" id="MobiDB-lite"/>
    </source>
</evidence>
<dbReference type="PANTHER" id="PTHR10133">
    <property type="entry name" value="DNA POLYMERASE I"/>
    <property type="match status" value="1"/>
</dbReference>
<keyword evidence="2" id="KW-0235">DNA replication</keyword>
<proteinExistence type="predicted"/>
<dbReference type="EMBL" id="BAABJQ010000016">
    <property type="protein sequence ID" value="GAA5191588.1"/>
    <property type="molecule type" value="Genomic_DNA"/>
</dbReference>